<dbReference type="EMBL" id="AQHN01000067">
    <property type="protein sequence ID" value="ENN86491.1"/>
    <property type="molecule type" value="Genomic_DNA"/>
</dbReference>
<comment type="caution">
    <text evidence="1">The sequence shown here is derived from an EMBL/GenBank/DDBJ whole genome shotgun (WGS) entry which is preliminary data.</text>
</comment>
<gene>
    <name evidence="1" type="ORF">RHSP_09349</name>
</gene>
<evidence type="ECO:0008006" key="3">
    <source>
        <dbReference type="Google" id="ProtNLM"/>
    </source>
</evidence>
<proteinExistence type="predicted"/>
<evidence type="ECO:0000313" key="2">
    <source>
        <dbReference type="Proteomes" id="UP000012429"/>
    </source>
</evidence>
<protein>
    <recommendedName>
        <fullName evidence="3">YkuD domain-containing protein</fullName>
    </recommendedName>
</protein>
<dbReference type="AlphaFoldDB" id="N6V0H3"/>
<sequence length="387" mass="42087">MCINTSSFCVVVRISFSKAAHNYGFRIRAHDSRACWGQACRHIPPHRSNACNRRSNSVRLRYAPRSIVRMLSLCSVAIVTATAPPSFAAGQQSDIPAWLAAHLGQGDGQVARPVLQRARALYMRKVSEGKVSNPCYFAMDATRPNDPVDGGRFYIVCEATQTFRVVSSGHGSGRDLKGVANFGNGRMCAKNFGNAMDSNLTTGGSYMTEETKTTFKGYYRSSQTKNMAFLRSFLQFDGEGETANARQRAIGGHAAAKVAGICMKKDPQSPYANRDGYVPLGKLVEYAGGRSDGCTSWSASDANQIISMVKDNPTTLYIYPESADINAVAKTVAAGRSAAQAGLYWNDSCLKEIGAPKFWPKETLEPVIVQYKKDHPAPPARPIPICE</sequence>
<organism evidence="1 2">
    <name type="scientific">Rhizobium freirei PRF 81</name>
    <dbReference type="NCBI Taxonomy" id="363754"/>
    <lineage>
        <taxon>Bacteria</taxon>
        <taxon>Pseudomonadati</taxon>
        <taxon>Pseudomonadota</taxon>
        <taxon>Alphaproteobacteria</taxon>
        <taxon>Hyphomicrobiales</taxon>
        <taxon>Rhizobiaceae</taxon>
        <taxon>Rhizobium/Agrobacterium group</taxon>
        <taxon>Rhizobium</taxon>
    </lineage>
</organism>
<accession>N6V0H3</accession>
<name>N6V0H3_9HYPH</name>
<evidence type="ECO:0000313" key="1">
    <source>
        <dbReference type="EMBL" id="ENN86491.1"/>
    </source>
</evidence>
<dbReference type="Proteomes" id="UP000012429">
    <property type="component" value="Unassembled WGS sequence"/>
</dbReference>
<reference evidence="1 2" key="1">
    <citation type="journal article" date="2012" name="BMC Genomics">
        <title>Genomic basis of broad host range and environmental adaptability of Rhizobium tropici CIAT 899 and Rhizobium sp. PRF 81 which are used in inoculants for common bean (Phaseolus vulgaris L.).</title>
        <authorList>
            <person name="Ormeno-Orrillo E."/>
            <person name="Menna P."/>
            <person name="Almeida L.G."/>
            <person name="Ollero F.J."/>
            <person name="Nicolas M.F."/>
            <person name="Pains Rodrigues E."/>
            <person name="Shigueyoshi Nakatani A."/>
            <person name="Silva Batista J.S."/>
            <person name="Oliveira Chueire L.M."/>
            <person name="Souza R.C."/>
            <person name="Ribeiro Vasconcelos A.T."/>
            <person name="Megias M."/>
            <person name="Hungria M."/>
            <person name="Martinez-Romero E."/>
        </authorList>
    </citation>
    <scope>NUCLEOTIDE SEQUENCE [LARGE SCALE GENOMIC DNA]</scope>
    <source>
        <strain evidence="1 2">PRF 81</strain>
    </source>
</reference>
<dbReference type="PATRIC" id="fig|363754.4.peg.3754"/>
<keyword evidence="2" id="KW-1185">Reference proteome</keyword>